<gene>
    <name evidence="3" type="ORF">B0T22DRAFT_489200</name>
</gene>
<sequence length="314" mass="34015">MAPPQPPTIHPVFEPQTCTWQYVVADPSTNAALIIDSVLDFDPARNLITTTTADALLTLVREKGYTVERILETHAHADHLTAAKYLQRQLQLSQGGGEAKRPLVCIGKRISEVQARFAARYGIPTDECDGAFDHVFEDDEVFALGELEVKALHLPGHTPDHMGYLIGENGFCGDSIFNSDVGSARCDFPGGNANELYNSASKLFALPDSFKIWTGHDYPPGGDDGGRQGPVPYTTVGDQKQANKHLKAGTTREQFVAWRTTRDAALGEPRLLHQALQFNIRAGKLPAATAASHGGAVDRLLHVPIKMAGVAGVW</sequence>
<dbReference type="Gene3D" id="3.60.15.10">
    <property type="entry name" value="Ribonuclease Z/Hydroxyacylglutathione hydrolase-like"/>
    <property type="match status" value="1"/>
</dbReference>
<dbReference type="Pfam" id="PF00753">
    <property type="entry name" value="Lactamase_B"/>
    <property type="match status" value="1"/>
</dbReference>
<dbReference type="GO" id="GO:0070813">
    <property type="term" value="P:hydrogen sulfide metabolic process"/>
    <property type="evidence" value="ECO:0007669"/>
    <property type="project" value="TreeGrafter"/>
</dbReference>
<protein>
    <submittedName>
        <fullName evidence="3">Beta-lactamase-like protein</fullName>
    </submittedName>
</protein>
<dbReference type="GO" id="GO:0050313">
    <property type="term" value="F:sulfur dioxygenase activity"/>
    <property type="evidence" value="ECO:0007669"/>
    <property type="project" value="InterPro"/>
</dbReference>
<organism evidence="3 4">
    <name type="scientific">Podospora appendiculata</name>
    <dbReference type="NCBI Taxonomy" id="314037"/>
    <lineage>
        <taxon>Eukaryota</taxon>
        <taxon>Fungi</taxon>
        <taxon>Dikarya</taxon>
        <taxon>Ascomycota</taxon>
        <taxon>Pezizomycotina</taxon>
        <taxon>Sordariomycetes</taxon>
        <taxon>Sordariomycetidae</taxon>
        <taxon>Sordariales</taxon>
        <taxon>Podosporaceae</taxon>
        <taxon>Podospora</taxon>
    </lineage>
</organism>
<evidence type="ECO:0000256" key="1">
    <source>
        <dbReference type="ARBA" id="ARBA00022723"/>
    </source>
</evidence>
<dbReference type="InterPro" id="IPR001279">
    <property type="entry name" value="Metallo-B-lactamas"/>
</dbReference>
<proteinExistence type="predicted"/>
<dbReference type="PANTHER" id="PTHR43084">
    <property type="entry name" value="PERSULFIDE DIOXYGENASE ETHE1"/>
    <property type="match status" value="1"/>
</dbReference>
<dbReference type="InterPro" id="IPR051682">
    <property type="entry name" value="Mito_Persulfide_Diox"/>
</dbReference>
<dbReference type="EMBL" id="JAULSO010000002">
    <property type="protein sequence ID" value="KAK3687284.1"/>
    <property type="molecule type" value="Genomic_DNA"/>
</dbReference>
<dbReference type="GO" id="GO:0046872">
    <property type="term" value="F:metal ion binding"/>
    <property type="evidence" value="ECO:0007669"/>
    <property type="project" value="UniProtKB-KW"/>
</dbReference>
<dbReference type="SMART" id="SM00849">
    <property type="entry name" value="Lactamase_B"/>
    <property type="match status" value="1"/>
</dbReference>
<reference evidence="3" key="1">
    <citation type="journal article" date="2023" name="Mol. Phylogenet. Evol.">
        <title>Genome-scale phylogeny and comparative genomics of the fungal order Sordariales.</title>
        <authorList>
            <person name="Hensen N."/>
            <person name="Bonometti L."/>
            <person name="Westerberg I."/>
            <person name="Brannstrom I.O."/>
            <person name="Guillou S."/>
            <person name="Cros-Aarteil S."/>
            <person name="Calhoun S."/>
            <person name="Haridas S."/>
            <person name="Kuo A."/>
            <person name="Mondo S."/>
            <person name="Pangilinan J."/>
            <person name="Riley R."/>
            <person name="LaButti K."/>
            <person name="Andreopoulos B."/>
            <person name="Lipzen A."/>
            <person name="Chen C."/>
            <person name="Yan M."/>
            <person name="Daum C."/>
            <person name="Ng V."/>
            <person name="Clum A."/>
            <person name="Steindorff A."/>
            <person name="Ohm R.A."/>
            <person name="Martin F."/>
            <person name="Silar P."/>
            <person name="Natvig D.O."/>
            <person name="Lalanne C."/>
            <person name="Gautier V."/>
            <person name="Ament-Velasquez S.L."/>
            <person name="Kruys A."/>
            <person name="Hutchinson M.I."/>
            <person name="Powell A.J."/>
            <person name="Barry K."/>
            <person name="Miller A.N."/>
            <person name="Grigoriev I.V."/>
            <person name="Debuchy R."/>
            <person name="Gladieux P."/>
            <person name="Hiltunen Thoren M."/>
            <person name="Johannesson H."/>
        </authorList>
    </citation>
    <scope>NUCLEOTIDE SEQUENCE</scope>
    <source>
        <strain evidence="3">CBS 314.62</strain>
    </source>
</reference>
<dbReference type="AlphaFoldDB" id="A0AAE0X7V5"/>
<keyword evidence="1" id="KW-0479">Metal-binding</keyword>
<dbReference type="GO" id="GO:0006749">
    <property type="term" value="P:glutathione metabolic process"/>
    <property type="evidence" value="ECO:0007669"/>
    <property type="project" value="InterPro"/>
</dbReference>
<accession>A0AAE0X7V5</accession>
<reference evidence="3" key="2">
    <citation type="submission" date="2023-06" db="EMBL/GenBank/DDBJ databases">
        <authorList>
            <consortium name="Lawrence Berkeley National Laboratory"/>
            <person name="Haridas S."/>
            <person name="Hensen N."/>
            <person name="Bonometti L."/>
            <person name="Westerberg I."/>
            <person name="Brannstrom I.O."/>
            <person name="Guillou S."/>
            <person name="Cros-Aarteil S."/>
            <person name="Calhoun S."/>
            <person name="Kuo A."/>
            <person name="Mondo S."/>
            <person name="Pangilinan J."/>
            <person name="Riley R."/>
            <person name="Labutti K."/>
            <person name="Andreopoulos B."/>
            <person name="Lipzen A."/>
            <person name="Chen C."/>
            <person name="Yanf M."/>
            <person name="Daum C."/>
            <person name="Ng V."/>
            <person name="Clum A."/>
            <person name="Steindorff A."/>
            <person name="Ohm R."/>
            <person name="Martin F."/>
            <person name="Silar P."/>
            <person name="Natvig D."/>
            <person name="Lalanne C."/>
            <person name="Gautier V."/>
            <person name="Ament-Velasquez S.L."/>
            <person name="Kruys A."/>
            <person name="Hutchinson M.I."/>
            <person name="Powell A.J."/>
            <person name="Barry K."/>
            <person name="Miller A.N."/>
            <person name="Grigoriev I.V."/>
            <person name="Debuchy R."/>
            <person name="Gladieux P."/>
            <person name="Thoren M.H."/>
            <person name="Johannesson H."/>
        </authorList>
    </citation>
    <scope>NUCLEOTIDE SEQUENCE</scope>
    <source>
        <strain evidence="3">CBS 314.62</strain>
    </source>
</reference>
<dbReference type="FunFam" id="3.60.15.10:FF:000033">
    <property type="entry name" value="MBL fold metallo-hydrolase"/>
    <property type="match status" value="1"/>
</dbReference>
<feature type="domain" description="Metallo-beta-lactamase" evidence="2">
    <location>
        <begin position="18"/>
        <end position="216"/>
    </location>
</feature>
<comment type="caution">
    <text evidence="3">The sequence shown here is derived from an EMBL/GenBank/DDBJ whole genome shotgun (WGS) entry which is preliminary data.</text>
</comment>
<dbReference type="InterPro" id="IPR036866">
    <property type="entry name" value="RibonucZ/Hydroxyglut_hydro"/>
</dbReference>
<dbReference type="Proteomes" id="UP001270362">
    <property type="component" value="Unassembled WGS sequence"/>
</dbReference>
<keyword evidence="4" id="KW-1185">Reference proteome</keyword>
<name>A0AAE0X7V5_9PEZI</name>
<dbReference type="InterPro" id="IPR044528">
    <property type="entry name" value="POD-like_MBL-fold"/>
</dbReference>
<evidence type="ECO:0000313" key="4">
    <source>
        <dbReference type="Proteomes" id="UP001270362"/>
    </source>
</evidence>
<dbReference type="SUPFAM" id="SSF56281">
    <property type="entry name" value="Metallo-hydrolase/oxidoreductase"/>
    <property type="match status" value="1"/>
</dbReference>
<evidence type="ECO:0000313" key="3">
    <source>
        <dbReference type="EMBL" id="KAK3687284.1"/>
    </source>
</evidence>
<dbReference type="CDD" id="cd07724">
    <property type="entry name" value="POD-like_MBL-fold"/>
    <property type="match status" value="1"/>
</dbReference>
<dbReference type="PANTHER" id="PTHR43084:SF1">
    <property type="entry name" value="PERSULFIDE DIOXYGENASE ETHE1, MITOCHONDRIAL"/>
    <property type="match status" value="1"/>
</dbReference>
<evidence type="ECO:0000259" key="2">
    <source>
        <dbReference type="SMART" id="SM00849"/>
    </source>
</evidence>